<dbReference type="STRING" id="135208.A0A4Y9ZYV2"/>
<organism evidence="3 4">
    <name type="scientific">Hericium alpestre</name>
    <dbReference type="NCBI Taxonomy" id="135208"/>
    <lineage>
        <taxon>Eukaryota</taxon>
        <taxon>Fungi</taxon>
        <taxon>Dikarya</taxon>
        <taxon>Basidiomycota</taxon>
        <taxon>Agaricomycotina</taxon>
        <taxon>Agaricomycetes</taxon>
        <taxon>Russulales</taxon>
        <taxon>Hericiaceae</taxon>
        <taxon>Hericium</taxon>
    </lineage>
</organism>
<evidence type="ECO:0000313" key="3">
    <source>
        <dbReference type="EMBL" id="TFY80076.1"/>
    </source>
</evidence>
<name>A0A4Y9ZYV2_9AGAM</name>
<dbReference type="Pfam" id="PF21671">
    <property type="entry name" value="CPL1-like"/>
    <property type="match status" value="1"/>
</dbReference>
<evidence type="ECO:0000313" key="4">
    <source>
        <dbReference type="Proteomes" id="UP000298061"/>
    </source>
</evidence>
<feature type="chain" id="PRO_5021408911" description="Protein CPL1-like domain-containing protein" evidence="1">
    <location>
        <begin position="27"/>
        <end position="260"/>
    </location>
</feature>
<protein>
    <recommendedName>
        <fullName evidence="2">Protein CPL1-like domain-containing protein</fullName>
    </recommendedName>
</protein>
<dbReference type="EMBL" id="SFCI01000395">
    <property type="protein sequence ID" value="TFY80076.1"/>
    <property type="molecule type" value="Genomic_DNA"/>
</dbReference>
<feature type="signal peptide" evidence="1">
    <location>
        <begin position="1"/>
        <end position="26"/>
    </location>
</feature>
<dbReference type="InterPro" id="IPR048661">
    <property type="entry name" value="CPL1-like"/>
</dbReference>
<feature type="domain" description="Protein CPL1-like" evidence="2">
    <location>
        <begin position="212"/>
        <end position="255"/>
    </location>
</feature>
<evidence type="ECO:0000259" key="2">
    <source>
        <dbReference type="Pfam" id="PF21671"/>
    </source>
</evidence>
<gene>
    <name evidence="3" type="ORF">EWM64_g3938</name>
</gene>
<dbReference type="OrthoDB" id="439917at2759"/>
<sequence>MRFIPTFVKALASASVLSSVALPAAGRALVQHHEPRALLDVCAAIDLNAIVNLLPLGIDLGAIAGLDICLCLSALPLSITADVHLQALVNLLGLADVNALLNLLINTGPGSKHCKYPPGATPICQTNDPCGFQCPFPLKKEGDQCVCAPPYSECNGKCGLFPKGCGSSSVPRSKRDLKMLLSARGGPTTLEEALATCKTGESVCGSNAKPGWECINTQKNLESCGGCAVPNPFESAAPGVDCATIRDVSSVQCTRAPARC</sequence>
<reference evidence="3 4" key="1">
    <citation type="submission" date="2019-02" db="EMBL/GenBank/DDBJ databases">
        <title>Genome sequencing of the rare red list fungi Hericium alpestre (H. flagellum).</title>
        <authorList>
            <person name="Buettner E."/>
            <person name="Kellner H."/>
        </authorList>
    </citation>
    <scope>NUCLEOTIDE SEQUENCE [LARGE SCALE GENOMIC DNA]</scope>
    <source>
        <strain evidence="3 4">DSM 108284</strain>
    </source>
</reference>
<dbReference type="AlphaFoldDB" id="A0A4Y9ZYV2"/>
<keyword evidence="1" id="KW-0732">Signal</keyword>
<dbReference type="Proteomes" id="UP000298061">
    <property type="component" value="Unassembled WGS sequence"/>
</dbReference>
<accession>A0A4Y9ZYV2</accession>
<keyword evidence="4" id="KW-1185">Reference proteome</keyword>
<comment type="caution">
    <text evidence="3">The sequence shown here is derived from an EMBL/GenBank/DDBJ whole genome shotgun (WGS) entry which is preliminary data.</text>
</comment>
<evidence type="ECO:0000256" key="1">
    <source>
        <dbReference type="SAM" id="SignalP"/>
    </source>
</evidence>
<proteinExistence type="predicted"/>